<dbReference type="SUPFAM" id="SSF54534">
    <property type="entry name" value="FKBP-like"/>
    <property type="match status" value="1"/>
</dbReference>
<evidence type="ECO:0000256" key="2">
    <source>
        <dbReference type="ARBA" id="ARBA00013194"/>
    </source>
</evidence>
<feature type="compositionally biased region" description="Low complexity" evidence="6">
    <location>
        <begin position="277"/>
        <end position="286"/>
    </location>
</feature>
<feature type="region of interest" description="Disordered" evidence="6">
    <location>
        <begin position="616"/>
        <end position="748"/>
    </location>
</feature>
<evidence type="ECO:0000256" key="4">
    <source>
        <dbReference type="ARBA" id="ARBA00023235"/>
    </source>
</evidence>
<dbReference type="InterPro" id="IPR041232">
    <property type="entry name" value="NPL"/>
</dbReference>
<dbReference type="Pfam" id="PF17800">
    <property type="entry name" value="NPL"/>
    <property type="match status" value="1"/>
</dbReference>
<comment type="caution">
    <text evidence="8">The sequence shown here is derived from an EMBL/GenBank/DDBJ whole genome shotgun (WGS) entry which is preliminary data.</text>
</comment>
<feature type="compositionally biased region" description="Basic and acidic residues" evidence="6">
    <location>
        <begin position="384"/>
        <end position="396"/>
    </location>
</feature>
<feature type="region of interest" description="Disordered" evidence="6">
    <location>
        <begin position="357"/>
        <end position="417"/>
    </location>
</feature>
<dbReference type="InterPro" id="IPR046357">
    <property type="entry name" value="PPIase_dom_sf"/>
</dbReference>
<reference evidence="8" key="1">
    <citation type="submission" date="2022-07" db="EMBL/GenBank/DDBJ databases">
        <title>Phylogenomic reconstructions and comparative analyses of Kickxellomycotina fungi.</title>
        <authorList>
            <person name="Reynolds N.K."/>
            <person name="Stajich J.E."/>
            <person name="Barry K."/>
            <person name="Grigoriev I.V."/>
            <person name="Crous P."/>
            <person name="Smith M.E."/>
        </authorList>
    </citation>
    <scope>NUCLEOTIDE SEQUENCE</scope>
    <source>
        <strain evidence="8">RSA 567</strain>
    </source>
</reference>
<dbReference type="Gene3D" id="3.10.50.40">
    <property type="match status" value="1"/>
</dbReference>
<sequence length="859" mass="93616">MRIDPADGNNADGNNSADPLFSLALVQRYSRGSPLSQTLEDLVSTLQANRTMETALASRQLRRRTRLPTEATDNTATPTDNGRSNVAVAGDSANGGDDNDIRSATRPLLSRQSSSAVATASTSSGNLPARRPSRGRALMPASRFRRYRFPPVSGNSNDSNSHSPQRPQQQPRPVVTAVATAETDDSEEGSRVTWSWDPIEALSPDLSDWRGDLLARIIPDLNAAATASSSTYDPSISSDPSSSSTAARQNKPEHSGAVAGSPPAMVASVRPPPTAKSSLASSSSSNSLAHPTYNLVGSQPIHFTVDAYDGGVSGNYPIENILDRSANAYCSDKASNVNIRLRFNSVASFAARDNRPVSISSRDNDEYQHQHSDHPLIDEDAENLDDRRDGDTRNGTDDGDTLPSQYIRRRRSRQSLQSPFASALSPVVAVGSHLWSPRPRPTSMHRPPSLERYTMTTFLPSRVTIYSFTISVARTHWHVSMICGFWGLQILPKKAYTQTVDASFRVCMAALGEEITKQERTIVKVTVDQKTFVLCSLIPGSVEQQQLELIFTEGEEITFFVVGENPVYLTGNYLPDDELDGADDSDEDEDDEDADLDLEELAAKYNVDVNELIEELSRQNSDGEESSDEDGASSGKIQVLKDGEELDDDSEEDDEDFDEGMEVEDDDEEEEVDEEAEEALRDEVKAMLAEAKQDVKKPTKATDSDKKRKAAEDSQDKAATPKKVKDSKATAETAKSPKSQEKAKQSNKFVKNGVTIEDFKVGTGAESKKGHRVSMRYVGKLTSGKVFDQNTKGKPFKFRLGGGEVIQGWDIGIAGMKVGGERRLTIPANLAYGRRGAPPDIPGNATLVFDVKLLDTRGK</sequence>
<keyword evidence="4 5" id="KW-0413">Isomerase</keyword>
<evidence type="ECO:0000313" key="9">
    <source>
        <dbReference type="Proteomes" id="UP001151582"/>
    </source>
</evidence>
<dbReference type="AlphaFoldDB" id="A0A9W8AYN7"/>
<feature type="region of interest" description="Disordered" evidence="6">
    <location>
        <begin position="57"/>
        <end position="192"/>
    </location>
</feature>
<evidence type="ECO:0000256" key="1">
    <source>
        <dbReference type="ARBA" id="ARBA00000971"/>
    </source>
</evidence>
<feature type="compositionally biased region" description="Basic and acidic residues" evidence="6">
    <location>
        <begin position="678"/>
        <end position="716"/>
    </location>
</feature>
<dbReference type="FunFam" id="3.10.50.40:FF:000006">
    <property type="entry name" value="Peptidyl-prolyl cis-trans isomerase"/>
    <property type="match status" value="1"/>
</dbReference>
<gene>
    <name evidence="8" type="primary">FPR3</name>
    <name evidence="8" type="ORF">H4R34_004521</name>
</gene>
<dbReference type="PROSITE" id="PS50059">
    <property type="entry name" value="FKBP_PPIASE"/>
    <property type="match status" value="1"/>
</dbReference>
<dbReference type="Gene3D" id="2.60.120.340">
    <property type="entry name" value="Nucleoplasmin core domain"/>
    <property type="match status" value="1"/>
</dbReference>
<organism evidence="8 9">
    <name type="scientific">Dimargaris verticillata</name>
    <dbReference type="NCBI Taxonomy" id="2761393"/>
    <lineage>
        <taxon>Eukaryota</taxon>
        <taxon>Fungi</taxon>
        <taxon>Fungi incertae sedis</taxon>
        <taxon>Zoopagomycota</taxon>
        <taxon>Kickxellomycotina</taxon>
        <taxon>Dimargaritomycetes</taxon>
        <taxon>Dimargaritales</taxon>
        <taxon>Dimargaritaceae</taxon>
        <taxon>Dimargaris</taxon>
    </lineage>
</organism>
<feature type="compositionally biased region" description="Acidic residues" evidence="6">
    <location>
        <begin position="622"/>
        <end position="631"/>
    </location>
</feature>
<name>A0A9W8AYN7_9FUNG</name>
<dbReference type="PANTHER" id="PTHR43811">
    <property type="entry name" value="FKBP-TYPE PEPTIDYL-PROLYL CIS-TRANS ISOMERASE FKPA"/>
    <property type="match status" value="1"/>
</dbReference>
<feature type="compositionally biased region" description="Acidic residues" evidence="6">
    <location>
        <begin position="575"/>
        <end position="594"/>
    </location>
</feature>
<feature type="compositionally biased region" description="Polar residues" evidence="6">
    <location>
        <begin position="71"/>
        <end position="84"/>
    </location>
</feature>
<feature type="domain" description="PPIase FKBP-type" evidence="7">
    <location>
        <begin position="770"/>
        <end position="857"/>
    </location>
</feature>
<dbReference type="EC" id="5.2.1.8" evidence="2 5"/>
<feature type="compositionally biased region" description="Acidic residues" evidence="6">
    <location>
        <begin position="644"/>
        <end position="677"/>
    </location>
</feature>
<accession>A0A9W8AYN7</accession>
<dbReference type="InterPro" id="IPR001179">
    <property type="entry name" value="PPIase_FKBP_dom"/>
</dbReference>
<evidence type="ECO:0000313" key="8">
    <source>
        <dbReference type="EMBL" id="KAJ1974954.1"/>
    </source>
</evidence>
<keyword evidence="9" id="KW-1185">Reference proteome</keyword>
<feature type="compositionally biased region" description="Basic and acidic residues" evidence="6">
    <location>
        <begin position="362"/>
        <end position="377"/>
    </location>
</feature>
<feature type="region of interest" description="Disordered" evidence="6">
    <location>
        <begin position="572"/>
        <end position="594"/>
    </location>
</feature>
<evidence type="ECO:0000256" key="5">
    <source>
        <dbReference type="PROSITE-ProRule" id="PRU00277"/>
    </source>
</evidence>
<dbReference type="GO" id="GO:0000785">
    <property type="term" value="C:chromatin"/>
    <property type="evidence" value="ECO:0007669"/>
    <property type="project" value="TreeGrafter"/>
</dbReference>
<evidence type="ECO:0000256" key="3">
    <source>
        <dbReference type="ARBA" id="ARBA00023110"/>
    </source>
</evidence>
<protein>
    <recommendedName>
        <fullName evidence="2 5">peptidylprolyl isomerase</fullName>
        <ecNumber evidence="2 5">5.2.1.8</ecNumber>
    </recommendedName>
</protein>
<feature type="compositionally biased region" description="Low complexity" evidence="6">
    <location>
        <begin position="164"/>
        <end position="173"/>
    </location>
</feature>
<comment type="catalytic activity">
    <reaction evidence="1 5">
        <text>[protein]-peptidylproline (omega=180) = [protein]-peptidylproline (omega=0)</text>
        <dbReference type="Rhea" id="RHEA:16237"/>
        <dbReference type="Rhea" id="RHEA-COMP:10747"/>
        <dbReference type="Rhea" id="RHEA-COMP:10748"/>
        <dbReference type="ChEBI" id="CHEBI:83833"/>
        <dbReference type="ChEBI" id="CHEBI:83834"/>
        <dbReference type="EC" id="5.2.1.8"/>
    </reaction>
</comment>
<feature type="compositionally biased region" description="Low complexity" evidence="6">
    <location>
        <begin position="228"/>
        <end position="245"/>
    </location>
</feature>
<evidence type="ECO:0000256" key="6">
    <source>
        <dbReference type="SAM" id="MobiDB-lite"/>
    </source>
</evidence>
<feature type="region of interest" description="Disordered" evidence="6">
    <location>
        <begin position="226"/>
        <end position="286"/>
    </location>
</feature>
<dbReference type="Proteomes" id="UP001151582">
    <property type="component" value="Unassembled WGS sequence"/>
</dbReference>
<feature type="compositionally biased region" description="Low complexity" evidence="6">
    <location>
        <begin position="85"/>
        <end position="96"/>
    </location>
</feature>
<keyword evidence="3 5" id="KW-0697">Rotamase</keyword>
<feature type="compositionally biased region" description="Low complexity" evidence="6">
    <location>
        <begin position="113"/>
        <end position="124"/>
    </location>
</feature>
<feature type="compositionally biased region" description="Polar residues" evidence="6">
    <location>
        <begin position="153"/>
        <end position="163"/>
    </location>
</feature>
<dbReference type="OrthoDB" id="1902587at2759"/>
<dbReference type="Pfam" id="PF00254">
    <property type="entry name" value="FKBP_C"/>
    <property type="match status" value="1"/>
</dbReference>
<dbReference type="GO" id="GO:0005730">
    <property type="term" value="C:nucleolus"/>
    <property type="evidence" value="ECO:0007669"/>
    <property type="project" value="TreeGrafter"/>
</dbReference>
<dbReference type="PANTHER" id="PTHR43811:SF19">
    <property type="entry name" value="39 KDA FK506-BINDING NUCLEAR PROTEIN"/>
    <property type="match status" value="1"/>
</dbReference>
<evidence type="ECO:0000259" key="7">
    <source>
        <dbReference type="PROSITE" id="PS50059"/>
    </source>
</evidence>
<proteinExistence type="predicted"/>
<dbReference type="GO" id="GO:0003755">
    <property type="term" value="F:peptidyl-prolyl cis-trans isomerase activity"/>
    <property type="evidence" value="ECO:0007669"/>
    <property type="project" value="UniProtKB-KW"/>
</dbReference>
<dbReference type="EMBL" id="JANBQB010000586">
    <property type="protein sequence ID" value="KAJ1974954.1"/>
    <property type="molecule type" value="Genomic_DNA"/>
</dbReference>